<gene>
    <name evidence="1" type="ORF">DCAF_LOCUS18048</name>
</gene>
<dbReference type="Proteomes" id="UP001314170">
    <property type="component" value="Unassembled WGS sequence"/>
</dbReference>
<keyword evidence="2" id="KW-1185">Reference proteome</keyword>
<dbReference type="PANTHER" id="PTHR31325">
    <property type="entry name" value="OS01G0798800 PROTEIN-RELATED"/>
    <property type="match status" value="1"/>
</dbReference>
<dbReference type="Pfam" id="PF04578">
    <property type="entry name" value="DUF594"/>
    <property type="match status" value="1"/>
</dbReference>
<evidence type="ECO:0000313" key="2">
    <source>
        <dbReference type="Proteomes" id="UP001314170"/>
    </source>
</evidence>
<sequence>MEDNSSSQRFGYMEAKLGRKAQLILGMEIMPLTSLSKWAQVEKINGATQPARLLRDRLTESKWFNISIKKLLGKNHIQSWEVLSSGLKEWIFEQLKDKRSRYSYRMCNHDPGMNDLHEILSKRGDQVIGGERCLENFGWSVNCSDFNESLLMWHIATDICYHDEVPKKDGNANNVHPNCKMSSLETEDGWENKRKWETISQVWVGMLTYVANHCGSKEHAQSLTRGGELVTHVCLLMAHVGLSEQCLTN</sequence>
<protein>
    <recommendedName>
        <fullName evidence="3">DUF4220 domain-containing protein</fullName>
    </recommendedName>
</protein>
<organism evidence="1 2">
    <name type="scientific">Dovyalis caffra</name>
    <dbReference type="NCBI Taxonomy" id="77055"/>
    <lineage>
        <taxon>Eukaryota</taxon>
        <taxon>Viridiplantae</taxon>
        <taxon>Streptophyta</taxon>
        <taxon>Embryophyta</taxon>
        <taxon>Tracheophyta</taxon>
        <taxon>Spermatophyta</taxon>
        <taxon>Magnoliopsida</taxon>
        <taxon>eudicotyledons</taxon>
        <taxon>Gunneridae</taxon>
        <taxon>Pentapetalae</taxon>
        <taxon>rosids</taxon>
        <taxon>fabids</taxon>
        <taxon>Malpighiales</taxon>
        <taxon>Salicaceae</taxon>
        <taxon>Flacourtieae</taxon>
        <taxon>Dovyalis</taxon>
    </lineage>
</organism>
<dbReference type="EMBL" id="CAWUPB010001166">
    <property type="protein sequence ID" value="CAK7345008.1"/>
    <property type="molecule type" value="Genomic_DNA"/>
</dbReference>
<dbReference type="InterPro" id="IPR007658">
    <property type="entry name" value="DUF594"/>
</dbReference>
<dbReference type="AlphaFoldDB" id="A0AAV1S2R3"/>
<name>A0AAV1S2R3_9ROSI</name>
<reference evidence="1 2" key="1">
    <citation type="submission" date="2024-01" db="EMBL/GenBank/DDBJ databases">
        <authorList>
            <person name="Waweru B."/>
        </authorList>
    </citation>
    <scope>NUCLEOTIDE SEQUENCE [LARGE SCALE GENOMIC DNA]</scope>
</reference>
<evidence type="ECO:0008006" key="3">
    <source>
        <dbReference type="Google" id="ProtNLM"/>
    </source>
</evidence>
<proteinExistence type="predicted"/>
<evidence type="ECO:0000313" key="1">
    <source>
        <dbReference type="EMBL" id="CAK7345008.1"/>
    </source>
</evidence>
<comment type="caution">
    <text evidence="1">The sequence shown here is derived from an EMBL/GenBank/DDBJ whole genome shotgun (WGS) entry which is preliminary data.</text>
</comment>
<accession>A0AAV1S2R3</accession>